<dbReference type="Pfam" id="PF26078">
    <property type="entry name" value="Baseplate_J_M"/>
    <property type="match status" value="1"/>
</dbReference>
<evidence type="ECO:0000313" key="2">
    <source>
        <dbReference type="EMBL" id="ETJ40894.1"/>
    </source>
</evidence>
<sequence>VGGIYGVSTVTNEAAAYDGYDEETDSELLDRLLLKVRRPATSGNVYHYEQWARLVNGVFLVKVIPLWNGPGTVKVIIINNDRQSASTELIEKVKAV</sequence>
<name>W1YI76_9ZZZZ</name>
<accession>W1YI76</accession>
<feature type="non-terminal residue" evidence="2">
    <location>
        <position position="1"/>
    </location>
</feature>
<dbReference type="PANTHER" id="PTHR37829">
    <property type="entry name" value="PHAGE-LIKE ELEMENT PBSX PROTEIN XKDT"/>
    <property type="match status" value="1"/>
</dbReference>
<dbReference type="AlphaFoldDB" id="W1YI76"/>
<gene>
    <name evidence="2" type="ORF">Q604_UNBC05184G0001</name>
</gene>
<dbReference type="InterPro" id="IPR058531">
    <property type="entry name" value="Baseplate_J_M"/>
</dbReference>
<proteinExistence type="predicted"/>
<feature type="non-terminal residue" evidence="2">
    <location>
        <position position="96"/>
    </location>
</feature>
<reference evidence="2" key="1">
    <citation type="submission" date="2013-12" db="EMBL/GenBank/DDBJ databases">
        <title>A Varibaculum cambriense genome reconstructed from a premature infant gut community with otherwise low bacterial novelty that shifts toward anaerobic metabolism during the third week of life.</title>
        <authorList>
            <person name="Brown C.T."/>
            <person name="Sharon I."/>
            <person name="Thomas B.C."/>
            <person name="Castelle C.J."/>
            <person name="Morowitz M.J."/>
            <person name="Banfield J.F."/>
        </authorList>
    </citation>
    <scope>NUCLEOTIDE SEQUENCE</scope>
</reference>
<protein>
    <submittedName>
        <fullName evidence="2">Baseplate J family protein</fullName>
    </submittedName>
</protein>
<dbReference type="EMBL" id="AZMM01005184">
    <property type="protein sequence ID" value="ETJ40894.1"/>
    <property type="molecule type" value="Genomic_DNA"/>
</dbReference>
<dbReference type="PANTHER" id="PTHR37829:SF3">
    <property type="entry name" value="PROTEIN JAYE-RELATED"/>
    <property type="match status" value="1"/>
</dbReference>
<comment type="caution">
    <text evidence="2">The sequence shown here is derived from an EMBL/GenBank/DDBJ whole genome shotgun (WGS) entry which is preliminary data.</text>
</comment>
<organism evidence="2">
    <name type="scientific">human gut metagenome</name>
    <dbReference type="NCBI Taxonomy" id="408170"/>
    <lineage>
        <taxon>unclassified sequences</taxon>
        <taxon>metagenomes</taxon>
        <taxon>organismal metagenomes</taxon>
    </lineage>
</organism>
<dbReference type="InterPro" id="IPR052399">
    <property type="entry name" value="Phage_Baseplate_Assmbl_Protein"/>
</dbReference>
<feature type="domain" description="Baseplate J-like central" evidence="1">
    <location>
        <begin position="40"/>
        <end position="95"/>
    </location>
</feature>
<evidence type="ECO:0000259" key="1">
    <source>
        <dbReference type="Pfam" id="PF26078"/>
    </source>
</evidence>